<dbReference type="InterPro" id="IPR051267">
    <property type="entry name" value="STEAP_metalloreductase"/>
</dbReference>
<reference evidence="3 4" key="1">
    <citation type="submission" date="2021-07" db="EMBL/GenBank/DDBJ databases">
        <title>Stakelama flava sp. nov., a novel endophytic bacterium isolated from branch of Kandelia candel.</title>
        <authorList>
            <person name="Tuo L."/>
        </authorList>
    </citation>
    <scope>NUCLEOTIDE SEQUENCE [LARGE SCALE GENOMIC DNA]</scope>
    <source>
        <strain evidence="3 4">CBK3Z-3</strain>
    </source>
</reference>
<dbReference type="Proteomes" id="UP001197214">
    <property type="component" value="Unassembled WGS sequence"/>
</dbReference>
<evidence type="ECO:0000259" key="2">
    <source>
        <dbReference type="Pfam" id="PF03807"/>
    </source>
</evidence>
<gene>
    <name evidence="3" type="ORF">KY084_16180</name>
</gene>
<evidence type="ECO:0000313" key="4">
    <source>
        <dbReference type="Proteomes" id="UP001197214"/>
    </source>
</evidence>
<dbReference type="PANTHER" id="PTHR14239">
    <property type="entry name" value="DUDULIN-RELATED"/>
    <property type="match status" value="1"/>
</dbReference>
<sequence length="270" mass="28575">MKNIGIVGAGHVGEALARRLVETGYTVKVANSRGPDSLATFAQRTGAKAVAIADISLGVDVLIIAIPMARIADLPKTVIATLPPGAIVIDAGNYYPPRDGAIPAIGAGLAESQWVSQELGVAVIKAFNNIIASILATGGKRAGDPNRIALPVAGDDPKARAAIMRIVEKLGFDAVDAGSLAESWRQQPGQPAYCTDPTRDELPLLLRRADRATAPKGRDRASKILAKLPDDYPADQLVRVSRIFVGLDKMKPRSWLAVLRLGMALLRSPR</sequence>
<proteinExistence type="predicted"/>
<evidence type="ECO:0000256" key="1">
    <source>
        <dbReference type="ARBA" id="ARBA00023002"/>
    </source>
</evidence>
<evidence type="ECO:0000313" key="3">
    <source>
        <dbReference type="EMBL" id="MBW4332387.1"/>
    </source>
</evidence>
<comment type="caution">
    <text evidence="3">The sequence shown here is derived from an EMBL/GenBank/DDBJ whole genome shotgun (WGS) entry which is preliminary data.</text>
</comment>
<name>A0ABS6XQ86_9SPHN</name>
<protein>
    <submittedName>
        <fullName evidence="3">NAD(P)-binding domain-containing protein</fullName>
    </submittedName>
</protein>
<dbReference type="EMBL" id="JAHWZX010000029">
    <property type="protein sequence ID" value="MBW4332387.1"/>
    <property type="molecule type" value="Genomic_DNA"/>
</dbReference>
<dbReference type="Pfam" id="PF03807">
    <property type="entry name" value="F420_oxidored"/>
    <property type="match status" value="1"/>
</dbReference>
<keyword evidence="4" id="KW-1185">Reference proteome</keyword>
<organism evidence="3 4">
    <name type="scientific">Stakelama flava</name>
    <dbReference type="NCBI Taxonomy" id="2860338"/>
    <lineage>
        <taxon>Bacteria</taxon>
        <taxon>Pseudomonadati</taxon>
        <taxon>Pseudomonadota</taxon>
        <taxon>Alphaproteobacteria</taxon>
        <taxon>Sphingomonadales</taxon>
        <taxon>Sphingomonadaceae</taxon>
        <taxon>Stakelama</taxon>
    </lineage>
</organism>
<dbReference type="RefSeq" id="WP_219239489.1">
    <property type="nucleotide sequence ID" value="NZ_JAHWZX010000029.1"/>
</dbReference>
<dbReference type="InterPro" id="IPR028939">
    <property type="entry name" value="P5C_Rdtase_cat_N"/>
</dbReference>
<dbReference type="PANTHER" id="PTHR14239:SF10">
    <property type="entry name" value="REDUCTASE"/>
    <property type="match status" value="1"/>
</dbReference>
<keyword evidence="1" id="KW-0560">Oxidoreductase</keyword>
<feature type="domain" description="Pyrroline-5-carboxylate reductase catalytic N-terminal" evidence="2">
    <location>
        <begin position="4"/>
        <end position="93"/>
    </location>
</feature>
<accession>A0ABS6XQ86</accession>